<organism evidence="11 12">
    <name type="scientific">Streptomyces noursei</name>
    <name type="common">Streptomyces albulus</name>
    <dbReference type="NCBI Taxonomy" id="1971"/>
    <lineage>
        <taxon>Bacteria</taxon>
        <taxon>Bacillati</taxon>
        <taxon>Actinomycetota</taxon>
        <taxon>Actinomycetes</taxon>
        <taxon>Kitasatosporales</taxon>
        <taxon>Streptomycetaceae</taxon>
        <taxon>Streptomyces</taxon>
    </lineage>
</organism>
<evidence type="ECO:0000256" key="3">
    <source>
        <dbReference type="ARBA" id="ARBA00022679"/>
    </source>
</evidence>
<protein>
    <submittedName>
        <fullName evidence="11">Histidine kinase</fullName>
    </submittedName>
</protein>
<comment type="subcellular location">
    <subcellularLocation>
        <location evidence="1">Cell membrane</location>
        <topology evidence="1">Multi-pass membrane protein</topology>
    </subcellularLocation>
</comment>
<dbReference type="Pfam" id="PF02518">
    <property type="entry name" value="HATPase_c"/>
    <property type="match status" value="1"/>
</dbReference>
<keyword evidence="5 11" id="KW-0418">Kinase</keyword>
<dbReference type="GO" id="GO:0000160">
    <property type="term" value="P:phosphorelay signal transduction system"/>
    <property type="evidence" value="ECO:0007669"/>
    <property type="project" value="UniProtKB-KW"/>
</dbReference>
<keyword evidence="8 9" id="KW-0472">Membrane</keyword>
<evidence type="ECO:0000256" key="7">
    <source>
        <dbReference type="ARBA" id="ARBA00023012"/>
    </source>
</evidence>
<sequence>MLVPLIPAGLQAGRSIAALPFGLLAAGYALWAGGRLLWVYRWPVTDARGAAAALVVDLTLITALAAVSGGRNSAVRYAYFMWPMATVLWQLPVVTAVFGLICVAGYTVMSVPGLPTHRADWTWSVLSDQTYLLWTVLASVVIAKLLNRRTQRIDDLLRSRELLLEDALQAESRERGDLADALHDGPVQTLTVAVQDLDEVPERAGGDPLTRIRAELRTTIGEIRGIIVDLHPQALSTKGLGPALKAMGQRCAQRGGFSVEYDIQAPAPLAHQELLYSVARELLTNVVKHARATEVSVHLRTQCGETVLAVHDNGRGFTPAVVQQRLHEGHIGLASHCARVESAGGQWQVDSVPGGPTTVEVRLPS</sequence>
<evidence type="ECO:0000259" key="10">
    <source>
        <dbReference type="PROSITE" id="PS50109"/>
    </source>
</evidence>
<keyword evidence="2" id="KW-1003">Cell membrane</keyword>
<dbReference type="InterPro" id="IPR050482">
    <property type="entry name" value="Sensor_HK_TwoCompSys"/>
</dbReference>
<dbReference type="GO" id="GO:0016301">
    <property type="term" value="F:kinase activity"/>
    <property type="evidence" value="ECO:0007669"/>
    <property type="project" value="UniProtKB-KW"/>
</dbReference>
<dbReference type="EMBL" id="LJSN01000003">
    <property type="protein sequence ID" value="PNE39409.1"/>
    <property type="molecule type" value="Genomic_DNA"/>
</dbReference>
<dbReference type="InterPro" id="IPR003594">
    <property type="entry name" value="HATPase_dom"/>
</dbReference>
<accession>A0A2N8PEF9</accession>
<feature type="transmembrane region" description="Helical" evidence="9">
    <location>
        <begin position="129"/>
        <end position="146"/>
    </location>
</feature>
<evidence type="ECO:0000256" key="9">
    <source>
        <dbReference type="SAM" id="Phobius"/>
    </source>
</evidence>
<evidence type="ECO:0000256" key="8">
    <source>
        <dbReference type="ARBA" id="ARBA00023136"/>
    </source>
</evidence>
<keyword evidence="7" id="KW-0902">Two-component regulatory system</keyword>
<dbReference type="AlphaFoldDB" id="A0A2N8PEF9"/>
<evidence type="ECO:0000256" key="1">
    <source>
        <dbReference type="ARBA" id="ARBA00004651"/>
    </source>
</evidence>
<evidence type="ECO:0000256" key="4">
    <source>
        <dbReference type="ARBA" id="ARBA00022692"/>
    </source>
</evidence>
<name>A0A2N8PEF9_STRNR</name>
<dbReference type="CDD" id="cd16917">
    <property type="entry name" value="HATPase_UhpB-NarQ-NarX-like"/>
    <property type="match status" value="1"/>
</dbReference>
<proteinExistence type="predicted"/>
<keyword evidence="6 9" id="KW-1133">Transmembrane helix</keyword>
<dbReference type="Gene3D" id="3.30.565.10">
    <property type="entry name" value="Histidine kinase-like ATPase, C-terminal domain"/>
    <property type="match status" value="1"/>
</dbReference>
<feature type="domain" description="Histidine kinase" evidence="10">
    <location>
        <begin position="275"/>
        <end position="365"/>
    </location>
</feature>
<reference evidence="12" key="1">
    <citation type="submission" date="2015-09" db="EMBL/GenBank/DDBJ databases">
        <authorList>
            <person name="Graham D.E."/>
            <person name="Mahan K.M."/>
            <person name="Klingeman D.M."/>
            <person name="Fida T."/>
            <person name="Giannone R.J."/>
            <person name="Hettich R.L."/>
            <person name="Parry R.J."/>
            <person name="Spain J.C."/>
        </authorList>
    </citation>
    <scope>NUCLEOTIDE SEQUENCE [LARGE SCALE GENOMIC DNA]</scope>
    <source>
        <strain evidence="12">JCM 4701</strain>
    </source>
</reference>
<dbReference type="PROSITE" id="PS50109">
    <property type="entry name" value="HIS_KIN"/>
    <property type="match status" value="1"/>
</dbReference>
<evidence type="ECO:0000256" key="5">
    <source>
        <dbReference type="ARBA" id="ARBA00022777"/>
    </source>
</evidence>
<gene>
    <name evidence="11" type="ORF">AOB60_21380</name>
</gene>
<dbReference type="Proteomes" id="UP000236047">
    <property type="component" value="Unassembled WGS sequence"/>
</dbReference>
<dbReference type="PANTHER" id="PTHR24421:SF37">
    <property type="entry name" value="SENSOR HISTIDINE KINASE NARS"/>
    <property type="match status" value="1"/>
</dbReference>
<dbReference type="SUPFAM" id="SSF55874">
    <property type="entry name" value="ATPase domain of HSP90 chaperone/DNA topoisomerase II/histidine kinase"/>
    <property type="match status" value="1"/>
</dbReference>
<feature type="transmembrane region" description="Helical" evidence="9">
    <location>
        <begin position="87"/>
        <end position="109"/>
    </location>
</feature>
<feature type="transmembrane region" description="Helical" evidence="9">
    <location>
        <begin position="50"/>
        <end position="67"/>
    </location>
</feature>
<dbReference type="PANTHER" id="PTHR24421">
    <property type="entry name" value="NITRATE/NITRITE SENSOR PROTEIN NARX-RELATED"/>
    <property type="match status" value="1"/>
</dbReference>
<dbReference type="InterPro" id="IPR005467">
    <property type="entry name" value="His_kinase_dom"/>
</dbReference>
<feature type="transmembrane region" description="Helical" evidence="9">
    <location>
        <begin position="12"/>
        <end position="30"/>
    </location>
</feature>
<evidence type="ECO:0000256" key="2">
    <source>
        <dbReference type="ARBA" id="ARBA00022475"/>
    </source>
</evidence>
<evidence type="ECO:0000313" key="11">
    <source>
        <dbReference type="EMBL" id="PNE39409.1"/>
    </source>
</evidence>
<comment type="caution">
    <text evidence="11">The sequence shown here is derived from an EMBL/GenBank/DDBJ whole genome shotgun (WGS) entry which is preliminary data.</text>
</comment>
<dbReference type="SMART" id="SM00387">
    <property type="entry name" value="HATPase_c"/>
    <property type="match status" value="1"/>
</dbReference>
<dbReference type="InterPro" id="IPR036890">
    <property type="entry name" value="HATPase_C_sf"/>
</dbReference>
<evidence type="ECO:0000256" key="6">
    <source>
        <dbReference type="ARBA" id="ARBA00022989"/>
    </source>
</evidence>
<keyword evidence="4 9" id="KW-0812">Transmembrane</keyword>
<keyword evidence="12" id="KW-1185">Reference proteome</keyword>
<keyword evidence="3" id="KW-0808">Transferase</keyword>
<evidence type="ECO:0000313" key="12">
    <source>
        <dbReference type="Proteomes" id="UP000236047"/>
    </source>
</evidence>
<dbReference type="GO" id="GO:0005886">
    <property type="term" value="C:plasma membrane"/>
    <property type="evidence" value="ECO:0007669"/>
    <property type="project" value="UniProtKB-SubCell"/>
</dbReference>